<protein>
    <submittedName>
        <fullName evidence="1">Uncharacterized protein</fullName>
    </submittedName>
</protein>
<gene>
    <name evidence="1" type="ORF">LARSCL_LOCUS16294</name>
</gene>
<comment type="caution">
    <text evidence="1">The sequence shown here is derived from an EMBL/GenBank/DDBJ whole genome shotgun (WGS) entry which is preliminary data.</text>
</comment>
<accession>A0AAV2B1G7</accession>
<dbReference type="AlphaFoldDB" id="A0AAV2B1G7"/>
<sequence length="63" mass="7177">MNAHKDALQGIDRTAFLLRLLTFTDASSKLVEMGTSLGEEFEVFGWLEESSAWPWAKQRSFII</sequence>
<evidence type="ECO:0000313" key="1">
    <source>
        <dbReference type="EMBL" id="CAL1290131.1"/>
    </source>
</evidence>
<name>A0AAV2B1G7_9ARAC</name>
<evidence type="ECO:0000313" key="2">
    <source>
        <dbReference type="Proteomes" id="UP001497382"/>
    </source>
</evidence>
<proteinExistence type="predicted"/>
<dbReference type="EMBL" id="CAXIEN010000259">
    <property type="protein sequence ID" value="CAL1290131.1"/>
    <property type="molecule type" value="Genomic_DNA"/>
</dbReference>
<organism evidence="1 2">
    <name type="scientific">Larinioides sclopetarius</name>
    <dbReference type="NCBI Taxonomy" id="280406"/>
    <lineage>
        <taxon>Eukaryota</taxon>
        <taxon>Metazoa</taxon>
        <taxon>Ecdysozoa</taxon>
        <taxon>Arthropoda</taxon>
        <taxon>Chelicerata</taxon>
        <taxon>Arachnida</taxon>
        <taxon>Araneae</taxon>
        <taxon>Araneomorphae</taxon>
        <taxon>Entelegynae</taxon>
        <taxon>Araneoidea</taxon>
        <taxon>Araneidae</taxon>
        <taxon>Larinioides</taxon>
    </lineage>
</organism>
<reference evidence="1 2" key="1">
    <citation type="submission" date="2024-04" db="EMBL/GenBank/DDBJ databases">
        <authorList>
            <person name="Rising A."/>
            <person name="Reimegard J."/>
            <person name="Sonavane S."/>
            <person name="Akerstrom W."/>
            <person name="Nylinder S."/>
            <person name="Hedman E."/>
            <person name="Kallberg Y."/>
        </authorList>
    </citation>
    <scope>NUCLEOTIDE SEQUENCE [LARGE SCALE GENOMIC DNA]</scope>
</reference>
<dbReference type="Proteomes" id="UP001497382">
    <property type="component" value="Unassembled WGS sequence"/>
</dbReference>
<keyword evidence="2" id="KW-1185">Reference proteome</keyword>